<dbReference type="PANTHER" id="PTHR43420">
    <property type="entry name" value="ACETYLTRANSFERASE"/>
    <property type="match status" value="1"/>
</dbReference>
<dbReference type="SUPFAM" id="SSF55729">
    <property type="entry name" value="Acyl-CoA N-acyltransferases (Nat)"/>
    <property type="match status" value="1"/>
</dbReference>
<organism evidence="4 5">
    <name type="scientific">Tengunoibacter tsumagoiensis</name>
    <dbReference type="NCBI Taxonomy" id="2014871"/>
    <lineage>
        <taxon>Bacteria</taxon>
        <taxon>Bacillati</taxon>
        <taxon>Chloroflexota</taxon>
        <taxon>Ktedonobacteria</taxon>
        <taxon>Ktedonobacterales</taxon>
        <taxon>Dictyobacteraceae</taxon>
        <taxon>Tengunoibacter</taxon>
    </lineage>
</organism>
<dbReference type="AlphaFoldDB" id="A0A402A0P8"/>
<dbReference type="PROSITE" id="PS51186">
    <property type="entry name" value="GNAT"/>
    <property type="match status" value="1"/>
</dbReference>
<evidence type="ECO:0000256" key="2">
    <source>
        <dbReference type="ARBA" id="ARBA00023315"/>
    </source>
</evidence>
<sequence length="182" mass="20958">MQILLLNEQYVERYIEQYRALRLRALQSDPASFGSTYESFQQRTLDDIKAQIMPSGDPYEKFFVAAIDDDERMVSTAWFSRESAQKGRHKGYIFGVYTAPEARRQGLSRRVLQKIIAHASEIPGLEQINLEVVTTSVAARNLYLSLGFQVYGLEKRCMKLGDTYWDEELMTLHLDPLPAAQR</sequence>
<dbReference type="InterPro" id="IPR000182">
    <property type="entry name" value="GNAT_dom"/>
</dbReference>
<evidence type="ECO:0000313" key="4">
    <source>
        <dbReference type="EMBL" id="GCE12728.1"/>
    </source>
</evidence>
<keyword evidence="1 4" id="KW-0808">Transferase</keyword>
<keyword evidence="2" id="KW-0012">Acyltransferase</keyword>
<dbReference type="OrthoDB" id="9799092at2"/>
<reference evidence="5" key="1">
    <citation type="submission" date="2018-12" db="EMBL/GenBank/DDBJ databases">
        <title>Tengunoibacter tsumagoiensis gen. nov., sp. nov., Dictyobacter kobayashii sp. nov., D. alpinus sp. nov., and D. joshuensis sp. nov. and description of Dictyobacteraceae fam. nov. within the order Ktedonobacterales isolated from Tengu-no-mugimeshi.</title>
        <authorList>
            <person name="Wang C.M."/>
            <person name="Zheng Y."/>
            <person name="Sakai Y."/>
            <person name="Toyoda A."/>
            <person name="Minakuchi Y."/>
            <person name="Abe K."/>
            <person name="Yokota A."/>
            <person name="Yabe S."/>
        </authorList>
    </citation>
    <scope>NUCLEOTIDE SEQUENCE [LARGE SCALE GENOMIC DNA]</scope>
    <source>
        <strain evidence="5">Uno3</strain>
    </source>
</reference>
<protein>
    <submittedName>
        <fullName evidence="4">GNAT family N-acetyltransferase</fullName>
    </submittedName>
</protein>
<dbReference type="Pfam" id="PF00583">
    <property type="entry name" value="Acetyltransf_1"/>
    <property type="match status" value="1"/>
</dbReference>
<dbReference type="EMBL" id="BIFR01000001">
    <property type="protein sequence ID" value="GCE12728.1"/>
    <property type="molecule type" value="Genomic_DNA"/>
</dbReference>
<evidence type="ECO:0000256" key="1">
    <source>
        <dbReference type="ARBA" id="ARBA00022679"/>
    </source>
</evidence>
<comment type="caution">
    <text evidence="4">The sequence shown here is derived from an EMBL/GenBank/DDBJ whole genome shotgun (WGS) entry which is preliminary data.</text>
</comment>
<gene>
    <name evidence="4" type="primary">ps305</name>
    <name evidence="4" type="ORF">KTT_25870</name>
</gene>
<dbReference type="InterPro" id="IPR050680">
    <property type="entry name" value="YpeA/RimI_acetyltransf"/>
</dbReference>
<dbReference type="Gene3D" id="3.40.630.30">
    <property type="match status" value="1"/>
</dbReference>
<accession>A0A402A0P8</accession>
<dbReference type="PANTHER" id="PTHR43420:SF44">
    <property type="entry name" value="ACETYLTRANSFERASE YPEA"/>
    <property type="match status" value="1"/>
</dbReference>
<dbReference type="CDD" id="cd04301">
    <property type="entry name" value="NAT_SF"/>
    <property type="match status" value="1"/>
</dbReference>
<evidence type="ECO:0000259" key="3">
    <source>
        <dbReference type="PROSITE" id="PS51186"/>
    </source>
</evidence>
<dbReference type="GO" id="GO:0016747">
    <property type="term" value="F:acyltransferase activity, transferring groups other than amino-acyl groups"/>
    <property type="evidence" value="ECO:0007669"/>
    <property type="project" value="InterPro"/>
</dbReference>
<name>A0A402A0P8_9CHLR</name>
<dbReference type="RefSeq" id="WP_126580323.1">
    <property type="nucleotide sequence ID" value="NZ_BIFR01000001.1"/>
</dbReference>
<proteinExistence type="predicted"/>
<evidence type="ECO:0000313" key="5">
    <source>
        <dbReference type="Proteomes" id="UP000287352"/>
    </source>
</evidence>
<dbReference type="InterPro" id="IPR016181">
    <property type="entry name" value="Acyl_CoA_acyltransferase"/>
</dbReference>
<feature type="domain" description="N-acetyltransferase" evidence="3">
    <location>
        <begin position="1"/>
        <end position="175"/>
    </location>
</feature>
<keyword evidence="5" id="KW-1185">Reference proteome</keyword>
<dbReference type="Proteomes" id="UP000287352">
    <property type="component" value="Unassembled WGS sequence"/>
</dbReference>